<organism evidence="2 3">
    <name type="scientific">Stegodyphus mimosarum</name>
    <name type="common">African social velvet spider</name>
    <dbReference type="NCBI Taxonomy" id="407821"/>
    <lineage>
        <taxon>Eukaryota</taxon>
        <taxon>Metazoa</taxon>
        <taxon>Ecdysozoa</taxon>
        <taxon>Arthropoda</taxon>
        <taxon>Chelicerata</taxon>
        <taxon>Arachnida</taxon>
        <taxon>Araneae</taxon>
        <taxon>Araneomorphae</taxon>
        <taxon>Entelegynae</taxon>
        <taxon>Eresoidea</taxon>
        <taxon>Eresidae</taxon>
        <taxon>Stegodyphus</taxon>
    </lineage>
</organism>
<accession>A0A087UWT8</accession>
<dbReference type="Proteomes" id="UP000054359">
    <property type="component" value="Unassembled WGS sequence"/>
</dbReference>
<protein>
    <submittedName>
        <fullName evidence="2">Uncharacterized protein</fullName>
    </submittedName>
</protein>
<gene>
    <name evidence="2" type="ORF">X975_17367</name>
</gene>
<proteinExistence type="predicted"/>
<evidence type="ECO:0000256" key="1">
    <source>
        <dbReference type="SAM" id="MobiDB-lite"/>
    </source>
</evidence>
<dbReference type="EMBL" id="KK122050">
    <property type="protein sequence ID" value="KFM81827.1"/>
    <property type="molecule type" value="Genomic_DNA"/>
</dbReference>
<feature type="non-terminal residue" evidence="2">
    <location>
        <position position="493"/>
    </location>
</feature>
<reference evidence="2 3" key="1">
    <citation type="submission" date="2013-11" db="EMBL/GenBank/DDBJ databases">
        <title>Genome sequencing of Stegodyphus mimosarum.</title>
        <authorList>
            <person name="Bechsgaard J."/>
        </authorList>
    </citation>
    <scope>NUCLEOTIDE SEQUENCE [LARGE SCALE GENOMIC DNA]</scope>
</reference>
<keyword evidence="3" id="KW-1185">Reference proteome</keyword>
<sequence>MVNESLPVLIAAIHIQLPKKHSGNLLLRNSRKSNLERQIGLQNGSEHNLDSSNPVHSIAHNETNNLHKRTKRSSEWMKNTDKIYKNDTKFQSKSKANINNETTSSEEELHNMQDIKNFSDIRNLLNDTNYDLWIKLKKENANPLINSILVHSYPYAMNSRRLLHKEKNSLGNRRFMWHAKSDNTLFSNIPRVSNQAETPARNKSEVTLPPLNSNEESGENYSVFEDIAEHTKKSELQIDRVDLLDEDTWGYEMRTGTGDPLKTDIKDAPIPALRNIYNISSALKNNSDSGVGEEKRLTGIYFDPVINEYNWIEDYQKNGSVAHQNAINHNYSTSSYHKIVHRIQIPSESILNTIQTLDPKYVPKTNLQQILNLSNTTKHQRALNDNSNNRSQNLKEKTISLLIQGSLHTSNENIILRNRREVEDRQDFNIHDAIKFFFSRLNVSGIAPQTLLTPVLTPTIINDPEVKGENASEAVQEVKQELNHTNYNHSIPK</sequence>
<evidence type="ECO:0000313" key="3">
    <source>
        <dbReference type="Proteomes" id="UP000054359"/>
    </source>
</evidence>
<dbReference type="AlphaFoldDB" id="A0A087UWT8"/>
<feature type="region of interest" description="Disordered" evidence="1">
    <location>
        <begin position="194"/>
        <end position="218"/>
    </location>
</feature>
<name>A0A087UWT8_STEMI</name>
<evidence type="ECO:0000313" key="2">
    <source>
        <dbReference type="EMBL" id="KFM81827.1"/>
    </source>
</evidence>